<keyword evidence="5 10" id="KW-0812">Transmembrane</keyword>
<evidence type="ECO:0000313" key="12">
    <source>
        <dbReference type="Proteomes" id="UP000799770"/>
    </source>
</evidence>
<dbReference type="EMBL" id="ML977323">
    <property type="protein sequence ID" value="KAF2115545.1"/>
    <property type="molecule type" value="Genomic_DNA"/>
</dbReference>
<dbReference type="InterPro" id="IPR007676">
    <property type="entry name" value="Ribophorin_I"/>
</dbReference>
<dbReference type="AlphaFoldDB" id="A0A6A5Z8C2"/>
<comment type="function">
    <text evidence="1 10">Subunit of the oligosaccharyl transferase (OST) complex that catalyzes the initial transfer of a defined glycan (Glc(3)Man(9)GlcNAc(2) in eukaryotes) from the lipid carrier dolichol-pyrophosphate to an asparagine residue within an Asn-X-Ser/Thr consensus motif in nascent polypeptide chains, the first step in protein N-glycosylation. N-glycosylation occurs cotranslationally and the complex associates with the Sec61 complex at the channel-forming translocon complex that mediates protein translocation across the endoplasmic reticulum (ER). All subunits are required for a maximal enzyme activity.</text>
</comment>
<evidence type="ECO:0000256" key="1">
    <source>
        <dbReference type="ARBA" id="ARBA00002791"/>
    </source>
</evidence>
<name>A0A6A5Z8C2_9PLEO</name>
<dbReference type="GO" id="GO:0018279">
    <property type="term" value="P:protein N-linked glycosylation via asparagine"/>
    <property type="evidence" value="ECO:0007669"/>
    <property type="project" value="TreeGrafter"/>
</dbReference>
<organism evidence="11 12">
    <name type="scientific">Lophiotrema nucula</name>
    <dbReference type="NCBI Taxonomy" id="690887"/>
    <lineage>
        <taxon>Eukaryota</taxon>
        <taxon>Fungi</taxon>
        <taxon>Dikarya</taxon>
        <taxon>Ascomycota</taxon>
        <taxon>Pezizomycotina</taxon>
        <taxon>Dothideomycetes</taxon>
        <taxon>Pleosporomycetidae</taxon>
        <taxon>Pleosporales</taxon>
        <taxon>Lophiotremataceae</taxon>
        <taxon>Lophiotrema</taxon>
    </lineage>
</organism>
<comment type="pathway">
    <text evidence="3 10">Protein modification; protein glycosylation.</text>
</comment>
<feature type="chain" id="PRO_5025707363" description="Dolichyl-diphosphooligosaccharide--protein glycosyltransferase subunit 1" evidence="10">
    <location>
        <begin position="21"/>
        <end position="496"/>
    </location>
</feature>
<proteinExistence type="inferred from homology"/>
<keyword evidence="6 10" id="KW-0732">Signal</keyword>
<evidence type="ECO:0000256" key="9">
    <source>
        <dbReference type="ARBA" id="ARBA00023136"/>
    </source>
</evidence>
<keyword evidence="9 10" id="KW-0472">Membrane</keyword>
<accession>A0A6A5Z8C2</accession>
<comment type="similarity">
    <text evidence="4 10">Belongs to the OST1 family.</text>
</comment>
<dbReference type="PANTHER" id="PTHR21049">
    <property type="entry name" value="RIBOPHORIN I"/>
    <property type="match status" value="1"/>
</dbReference>
<evidence type="ECO:0000256" key="5">
    <source>
        <dbReference type="ARBA" id="ARBA00022692"/>
    </source>
</evidence>
<dbReference type="PANTHER" id="PTHR21049:SF0">
    <property type="entry name" value="DOLICHYL-DIPHOSPHOOLIGOSACCHARIDE--PROTEIN GLYCOSYLTRANSFERASE SUBUNIT 1"/>
    <property type="match status" value="1"/>
</dbReference>
<comment type="subunit">
    <text evidence="10">Component of the oligosaccharyltransferase (OST) complex.</text>
</comment>
<feature type="transmembrane region" description="Helical" evidence="10">
    <location>
        <begin position="467"/>
        <end position="486"/>
    </location>
</feature>
<reference evidence="11" key="1">
    <citation type="journal article" date="2020" name="Stud. Mycol.">
        <title>101 Dothideomycetes genomes: a test case for predicting lifestyles and emergence of pathogens.</title>
        <authorList>
            <person name="Haridas S."/>
            <person name="Albert R."/>
            <person name="Binder M."/>
            <person name="Bloem J."/>
            <person name="Labutti K."/>
            <person name="Salamov A."/>
            <person name="Andreopoulos B."/>
            <person name="Baker S."/>
            <person name="Barry K."/>
            <person name="Bills G."/>
            <person name="Bluhm B."/>
            <person name="Cannon C."/>
            <person name="Castanera R."/>
            <person name="Culley D."/>
            <person name="Daum C."/>
            <person name="Ezra D."/>
            <person name="Gonzalez J."/>
            <person name="Henrissat B."/>
            <person name="Kuo A."/>
            <person name="Liang C."/>
            <person name="Lipzen A."/>
            <person name="Lutzoni F."/>
            <person name="Magnuson J."/>
            <person name="Mondo S."/>
            <person name="Nolan M."/>
            <person name="Ohm R."/>
            <person name="Pangilinan J."/>
            <person name="Park H.-J."/>
            <person name="Ramirez L."/>
            <person name="Alfaro M."/>
            <person name="Sun H."/>
            <person name="Tritt A."/>
            <person name="Yoshinaga Y."/>
            <person name="Zwiers L.-H."/>
            <person name="Turgeon B."/>
            <person name="Goodwin S."/>
            <person name="Spatafora J."/>
            <person name="Crous P."/>
            <person name="Grigoriev I."/>
        </authorList>
    </citation>
    <scope>NUCLEOTIDE SEQUENCE</scope>
    <source>
        <strain evidence="11">CBS 627.86</strain>
    </source>
</reference>
<keyword evidence="8 10" id="KW-1133">Transmembrane helix</keyword>
<dbReference type="OrthoDB" id="310030at2759"/>
<evidence type="ECO:0000256" key="4">
    <source>
        <dbReference type="ARBA" id="ARBA00008905"/>
    </source>
</evidence>
<sequence>MRSLTSVISCLAALSSYAAAELNLSQPLLSKQVLSTTFTPPQVFKNANLVRTTNLDKGFPRETINVIIENIDAKPQSEYYLPFESSLISRVGGFEVKDKKAPEKGPFNVEVVGFDTSSPTEFYLIHLPTALAPKEQQTLSISYSVLSALTPVPAQIAQSDKQYVQFTFSAYTPSAYLTEKQKSKVKFPNADVPDYTTLPAEVNADKKADPQKQGSTFSYGPYNNIPAGAEQLVSVRYEFTKPITHASLLERDVEVSHWGGNLATEERYWLSNQGASLKNHFSRVEWQKTSYMNPPTSALKQLNLPLAPGALDPYFTDDIGNVSTSRFRPGVRESSLELKPRYPIFGGWKYTFRVGWDSNLSDHLRKLSTGESYVLKVPFLEGPRNPEGIQYARVTLRVVLPEGAKNVKYSTSVPIIDSQTSLHQTFMDTIGRTSLTLTAINLSDDFRDRDLIVTYDYPWTAGFRKPIVFTLGTFAVFATWWVVGSLDNSIGKKKTV</sequence>
<dbReference type="UniPathway" id="UPA00378"/>
<evidence type="ECO:0000256" key="3">
    <source>
        <dbReference type="ARBA" id="ARBA00004922"/>
    </source>
</evidence>
<comment type="subcellular location">
    <subcellularLocation>
        <location evidence="2 10">Endoplasmic reticulum membrane</location>
        <topology evidence="2 10">Single-pass type I membrane protein</topology>
    </subcellularLocation>
</comment>
<evidence type="ECO:0000256" key="6">
    <source>
        <dbReference type="ARBA" id="ARBA00022729"/>
    </source>
</evidence>
<keyword evidence="12" id="KW-1185">Reference proteome</keyword>
<evidence type="ECO:0000256" key="7">
    <source>
        <dbReference type="ARBA" id="ARBA00022824"/>
    </source>
</evidence>
<evidence type="ECO:0000313" key="11">
    <source>
        <dbReference type="EMBL" id="KAF2115545.1"/>
    </source>
</evidence>
<evidence type="ECO:0000256" key="10">
    <source>
        <dbReference type="RuleBase" id="RU361143"/>
    </source>
</evidence>
<evidence type="ECO:0000256" key="2">
    <source>
        <dbReference type="ARBA" id="ARBA00004115"/>
    </source>
</evidence>
<dbReference type="Proteomes" id="UP000799770">
    <property type="component" value="Unassembled WGS sequence"/>
</dbReference>
<keyword evidence="7 10" id="KW-0256">Endoplasmic reticulum</keyword>
<dbReference type="Pfam" id="PF04597">
    <property type="entry name" value="Ribophorin_I"/>
    <property type="match status" value="1"/>
</dbReference>
<evidence type="ECO:0000256" key="8">
    <source>
        <dbReference type="ARBA" id="ARBA00022989"/>
    </source>
</evidence>
<dbReference type="GO" id="GO:0008250">
    <property type="term" value="C:oligosaccharyltransferase complex"/>
    <property type="evidence" value="ECO:0007669"/>
    <property type="project" value="UniProtKB-UniRule"/>
</dbReference>
<protein>
    <recommendedName>
        <fullName evidence="10">Dolichyl-diphosphooligosaccharide--protein glycosyltransferase subunit 1</fullName>
    </recommendedName>
</protein>
<feature type="signal peptide" evidence="10">
    <location>
        <begin position="1"/>
        <end position="20"/>
    </location>
</feature>
<gene>
    <name evidence="11" type="ORF">BDV96DRAFT_646538</name>
</gene>